<protein>
    <recommendedName>
        <fullName evidence="5">NlpC/P60 domain-containing protein</fullName>
    </recommendedName>
</protein>
<dbReference type="InterPro" id="IPR051794">
    <property type="entry name" value="PG_Endopeptidase_C40"/>
</dbReference>
<dbReference type="SUPFAM" id="SSF54001">
    <property type="entry name" value="Cysteine proteinases"/>
    <property type="match status" value="1"/>
</dbReference>
<keyword evidence="4" id="KW-0788">Thiol protease</keyword>
<dbReference type="AlphaFoldDB" id="A0A1S2N3N5"/>
<dbReference type="Proteomes" id="UP000179540">
    <property type="component" value="Unassembled WGS sequence"/>
</dbReference>
<dbReference type="Pfam" id="PF00877">
    <property type="entry name" value="NLPC_P60"/>
    <property type="match status" value="1"/>
</dbReference>
<dbReference type="EMBL" id="MODZ01000001">
    <property type="protein sequence ID" value="OIJ37083.1"/>
    <property type="molecule type" value="Genomic_DNA"/>
</dbReference>
<dbReference type="PANTHER" id="PTHR47359:SF3">
    <property type="entry name" value="NLP_P60 DOMAIN-CONTAINING PROTEIN-RELATED"/>
    <property type="match status" value="1"/>
</dbReference>
<keyword evidence="3" id="KW-0378">Hydrolase</keyword>
<evidence type="ECO:0000256" key="4">
    <source>
        <dbReference type="ARBA" id="ARBA00022807"/>
    </source>
</evidence>
<dbReference type="SUPFAM" id="SSF47090">
    <property type="entry name" value="PGBD-like"/>
    <property type="match status" value="1"/>
</dbReference>
<dbReference type="InterPro" id="IPR000064">
    <property type="entry name" value="NLP_P60_dom"/>
</dbReference>
<feature type="domain" description="NlpC/P60" evidence="5">
    <location>
        <begin position="67"/>
        <end position="178"/>
    </location>
</feature>
<gene>
    <name evidence="6" type="ORF">BK826_00480</name>
</gene>
<proteinExistence type="inferred from homology"/>
<dbReference type="OrthoDB" id="5177647at2"/>
<dbReference type="Gene3D" id="1.10.101.10">
    <property type="entry name" value="PGBD-like superfamily/PGBD"/>
    <property type="match status" value="1"/>
</dbReference>
<name>A0A1S2N3N5_9MICC</name>
<dbReference type="Gene3D" id="3.90.1720.10">
    <property type="entry name" value="endopeptidase domain like (from Nostoc punctiforme)"/>
    <property type="match status" value="1"/>
</dbReference>
<accession>A0A1S2N3N5</accession>
<reference evidence="6 7" key="1">
    <citation type="submission" date="2016-10" db="EMBL/GenBank/DDBJ databases">
        <title>Draft genome sequence of strain LCT isolated from the Shenzhou X spacecraft of China.</title>
        <authorList>
            <person name="Huang B."/>
        </authorList>
    </citation>
    <scope>NUCLEOTIDE SEQUENCE [LARGE SCALE GENOMIC DNA]</scope>
    <source>
        <strain evidence="6 7">LCT-H5</strain>
    </source>
</reference>
<comment type="similarity">
    <text evidence="1">Belongs to the peptidase C40 family.</text>
</comment>
<dbReference type="Pfam" id="PF01471">
    <property type="entry name" value="PG_binding_1"/>
    <property type="match status" value="1"/>
</dbReference>
<dbReference type="InterPro" id="IPR036366">
    <property type="entry name" value="PGBDSf"/>
</dbReference>
<evidence type="ECO:0000313" key="6">
    <source>
        <dbReference type="EMBL" id="OIJ37083.1"/>
    </source>
</evidence>
<organism evidence="6 7">
    <name type="scientific">Rothia kristinae</name>
    <dbReference type="NCBI Taxonomy" id="37923"/>
    <lineage>
        <taxon>Bacteria</taxon>
        <taxon>Bacillati</taxon>
        <taxon>Actinomycetota</taxon>
        <taxon>Actinomycetes</taxon>
        <taxon>Micrococcales</taxon>
        <taxon>Micrococcaceae</taxon>
        <taxon>Rothia</taxon>
    </lineage>
</organism>
<dbReference type="InterPro" id="IPR036365">
    <property type="entry name" value="PGBD-like_sf"/>
</dbReference>
<evidence type="ECO:0000313" key="7">
    <source>
        <dbReference type="Proteomes" id="UP000179540"/>
    </source>
</evidence>
<dbReference type="PROSITE" id="PS51935">
    <property type="entry name" value="NLPC_P60"/>
    <property type="match status" value="1"/>
</dbReference>
<dbReference type="GO" id="GO:0006508">
    <property type="term" value="P:proteolysis"/>
    <property type="evidence" value="ECO:0007669"/>
    <property type="project" value="UniProtKB-KW"/>
</dbReference>
<dbReference type="InterPro" id="IPR038765">
    <property type="entry name" value="Papain-like_cys_pep_sf"/>
</dbReference>
<dbReference type="PANTHER" id="PTHR47359">
    <property type="entry name" value="PEPTIDOGLYCAN DL-ENDOPEPTIDASE CWLO"/>
    <property type="match status" value="1"/>
</dbReference>
<evidence type="ECO:0000256" key="1">
    <source>
        <dbReference type="ARBA" id="ARBA00007074"/>
    </source>
</evidence>
<keyword evidence="2" id="KW-0645">Protease</keyword>
<evidence type="ECO:0000259" key="5">
    <source>
        <dbReference type="PROSITE" id="PS51935"/>
    </source>
</evidence>
<evidence type="ECO:0000256" key="3">
    <source>
        <dbReference type="ARBA" id="ARBA00022801"/>
    </source>
</evidence>
<dbReference type="InterPro" id="IPR002477">
    <property type="entry name" value="Peptidoglycan-bd-like"/>
</dbReference>
<evidence type="ECO:0000256" key="2">
    <source>
        <dbReference type="ARBA" id="ARBA00022670"/>
    </source>
</evidence>
<dbReference type="GO" id="GO:0008234">
    <property type="term" value="F:cysteine-type peptidase activity"/>
    <property type="evidence" value="ECO:0007669"/>
    <property type="project" value="UniProtKB-KW"/>
</dbReference>
<comment type="caution">
    <text evidence="6">The sequence shown here is derived from an EMBL/GenBank/DDBJ whole genome shotgun (WGS) entry which is preliminary data.</text>
</comment>
<sequence>MRELQCLLNKKAGAKLAVDGKFGSATDAAVRKWQRSHGLAVDGVVGHNTWSSLIKGSSSTPSTSTRDQKVQAVLAYARAKKGKPYKLGATGPSWFDCSGLTMRSYQEAGITVPRTADAQARAYRSVPKSQRQVGDLVHWPGHVGIYAGNNKVADAGSTPHKVTERTIWGSPTYHRVIP</sequence>